<dbReference type="InterPro" id="IPR000048">
    <property type="entry name" value="IQ_motif_EF-hand-BS"/>
</dbReference>
<dbReference type="Pfam" id="PF00063">
    <property type="entry name" value="Myosin_head"/>
    <property type="match status" value="1"/>
</dbReference>
<evidence type="ECO:0000313" key="13">
    <source>
        <dbReference type="EMBL" id="TUI39871.1"/>
    </source>
</evidence>
<dbReference type="SUPFAM" id="SSF52540">
    <property type="entry name" value="P-loop containing nucleoside triphosphate hydrolases"/>
    <property type="match status" value="1"/>
</dbReference>
<dbReference type="GO" id="GO:0051489">
    <property type="term" value="P:regulation of filopodium assembly"/>
    <property type="evidence" value="ECO:0007669"/>
    <property type="project" value="TreeGrafter"/>
</dbReference>
<dbReference type="Proteomes" id="UP000319801">
    <property type="component" value="Unassembled WGS sequence"/>
</dbReference>
<dbReference type="InterPro" id="IPR014352">
    <property type="entry name" value="FERM/acyl-CoA-bd_prot_sf"/>
</dbReference>
<dbReference type="SUPFAM" id="SSF50729">
    <property type="entry name" value="PH domain-like"/>
    <property type="match status" value="3"/>
</dbReference>
<keyword evidence="4" id="KW-0505">Motor protein</keyword>
<dbReference type="InterPro" id="IPR036961">
    <property type="entry name" value="Kinesin_motor_dom_sf"/>
</dbReference>
<dbReference type="Gene3D" id="1.20.120.720">
    <property type="entry name" value="Myosin VI head, motor domain, U50 subdomain"/>
    <property type="match status" value="1"/>
</dbReference>
<feature type="region of interest" description="Disordered" evidence="7">
    <location>
        <begin position="298"/>
        <end position="373"/>
    </location>
</feature>
<organism evidence="13 14">
    <name type="scientific">Bagarius yarrelli</name>
    <name type="common">Goonch</name>
    <name type="synonym">Bagrus yarrelli</name>
    <dbReference type="NCBI Taxonomy" id="175774"/>
    <lineage>
        <taxon>Eukaryota</taxon>
        <taxon>Metazoa</taxon>
        <taxon>Chordata</taxon>
        <taxon>Craniata</taxon>
        <taxon>Vertebrata</taxon>
        <taxon>Euteleostomi</taxon>
        <taxon>Actinopterygii</taxon>
        <taxon>Neopterygii</taxon>
        <taxon>Teleostei</taxon>
        <taxon>Ostariophysi</taxon>
        <taxon>Siluriformes</taxon>
        <taxon>Sisoridae</taxon>
        <taxon>Sisorinae</taxon>
        <taxon>Bagarius</taxon>
    </lineage>
</organism>
<dbReference type="InterPro" id="IPR019749">
    <property type="entry name" value="Band_41_domain"/>
</dbReference>
<dbReference type="SMART" id="SM00233">
    <property type="entry name" value="PH"/>
    <property type="match status" value="2"/>
</dbReference>
<dbReference type="OrthoDB" id="6108017at2759"/>
<dbReference type="InterPro" id="IPR000159">
    <property type="entry name" value="RA_dom"/>
</dbReference>
<feature type="domain" description="Myosin motor" evidence="12">
    <location>
        <begin position="1"/>
        <end position="84"/>
    </location>
</feature>
<dbReference type="GO" id="GO:0030175">
    <property type="term" value="C:filopodium"/>
    <property type="evidence" value="ECO:0007669"/>
    <property type="project" value="TreeGrafter"/>
</dbReference>
<dbReference type="PROSITE" id="PS50200">
    <property type="entry name" value="RA"/>
    <property type="match status" value="1"/>
</dbReference>
<dbReference type="InterPro" id="IPR027417">
    <property type="entry name" value="P-loop_NTPase"/>
</dbReference>
<dbReference type="InterPro" id="IPR011993">
    <property type="entry name" value="PH-like_dom_sf"/>
</dbReference>
<dbReference type="Pfam" id="PF00784">
    <property type="entry name" value="MyTH4"/>
    <property type="match status" value="1"/>
</dbReference>
<evidence type="ECO:0000256" key="5">
    <source>
        <dbReference type="PROSITE-ProRule" id="PRU00782"/>
    </source>
</evidence>
<dbReference type="Gene3D" id="3.10.20.90">
    <property type="entry name" value="Phosphatidylinositol 3-kinase Catalytic Subunit, Chain A, domain 1"/>
    <property type="match status" value="1"/>
</dbReference>
<dbReference type="InterPro" id="IPR000299">
    <property type="entry name" value="FERM_domain"/>
</dbReference>
<reference evidence="13 14" key="1">
    <citation type="journal article" date="2019" name="Genome Biol. Evol.">
        <title>Whole-Genome Sequencing of the Giant Devil Catfish, Bagarius yarrelli.</title>
        <authorList>
            <person name="Jiang W."/>
            <person name="Lv Y."/>
            <person name="Cheng L."/>
            <person name="Yang K."/>
            <person name="Chao B."/>
            <person name="Wang X."/>
            <person name="Li Y."/>
            <person name="Pan X."/>
            <person name="You X."/>
            <person name="Zhang Y."/>
            <person name="Yang J."/>
            <person name="Li J."/>
            <person name="Zhang X."/>
            <person name="Liu S."/>
            <person name="Sun C."/>
            <person name="Yang J."/>
            <person name="Shi Q."/>
        </authorList>
    </citation>
    <scope>NUCLEOTIDE SEQUENCE [LARGE SCALE GENOMIC DNA]</scope>
    <source>
        <strain evidence="13">JWS20170419001</strain>
        <tissue evidence="13">Muscle</tissue>
    </source>
</reference>
<evidence type="ECO:0000259" key="8">
    <source>
        <dbReference type="PROSITE" id="PS50003"/>
    </source>
</evidence>
<dbReference type="PROSITE" id="PS51016">
    <property type="entry name" value="MYTH4"/>
    <property type="match status" value="1"/>
</dbReference>
<keyword evidence="5" id="KW-0009">Actin-binding</keyword>
<dbReference type="PANTHER" id="PTHR46049">
    <property type="entry name" value="AGAP003327-PA"/>
    <property type="match status" value="1"/>
</dbReference>
<feature type="coiled-coil region" evidence="6">
    <location>
        <begin position="130"/>
        <end position="243"/>
    </location>
</feature>
<keyword evidence="3 5" id="KW-0518">Myosin</keyword>
<dbReference type="AlphaFoldDB" id="A0A556VWR2"/>
<sequence length="1158" mass="134210">MAMALYSQCFTWIIHRLNKRIHGNEDFRSIGILDIFGFENFEMPDQFDHSVVLNQLRYSGMLETVRIRRAGFPVRRNFQDFCSRRQYKRLLQCVLVIQKNWRALFWRRRYLMLRWASITLQKRVRGQRARQLYTQLLEERKRRVEEERRQREEEEERERERQRLEMEQKAKEAEEALRMEMALQLEREMESLRKGLEKTESELSDEVFEEEARPSEASQVEEILRLEREIEGLRRQKETREQTLTAHSMARLQHLRDQELLRLEEEACKAAQQFLSSLNFHEIDECVRNIENTFVLPDYAEETEQERRRGRDEEEVDEGLGGDEEGFKDSPNPSEHGHSDGQRTSGIRTSDDSSEEDPYANDRMAPPPVPPSNMASVYHGLACTRDTAYCGAQQEEDLIPPDEDSDYDADEYDEGGIVCLPACPCLRSRLEAGHVTSAAPWRLAPVLAQGCTGSALRERSHQYELSYRRDFGLQLVSTLPYFHSFLYIKGGLLNSWKRRWCVLKDETFLWFRSRQEALKQGWLLKKGGGLSTLSRRNWKRRWFVLRQSKLIYYDNDAEERMKGMLDMHEARPNSFVIITAHRILHCNAETPEEMHHWIALLQRSKGDTRVQGQEFIIRGWLHKEIKGSSRTNLRLKKRWFLLTHNSLDYYKSSERNALKLGSLLLNSLCSVLPPDERLYKETAEKGRSYSTLQAEALKLFCTIQQLEGVTDPIPHIQNLLQTGHDLRPLRDELYCQLIKQTTRPPAAGGPAHISGWKAIACMTRELFPDTEMEQFAAFSQEALRNVRGRECVPSHKELRAILNRQEMTTTVYCHGGGSCKIAINSQTTAGEVVEKLLKGLAMEDSRNMFALFEHKDGTDKAIESRTIVADILAKFEKLAGGEDNQDGGWRFYFKLYCFTDTENIAMDSVEFAFMFEQAHEAVISGQYPAPEETLQFLAALRLQHLFGDFTTQNALPDLEQVFPVARLRARIQRFTSTSGGTEKKRGSFLEGSLRRSFRGSLGRRQGENSAAMEAWLQDEKAELRSCLVEKWRKLQGMSRDNSMIKYMNLVREWQGYGSTLFNVEGEAWPLEFFSYEAILSFGAPQSNIYKISVEGRDLFFQTCQVMDIAKLMKAYISMIVQKRFSTCPSISSHETQCVSLTARMDEDAVDLIGDVCWS</sequence>
<keyword evidence="6" id="KW-0175">Coiled coil</keyword>
<feature type="domain" description="PH" evidence="8">
    <location>
        <begin position="516"/>
        <end position="606"/>
    </location>
</feature>
<dbReference type="SMART" id="SM00295">
    <property type="entry name" value="B41"/>
    <property type="match status" value="1"/>
</dbReference>
<dbReference type="Pfam" id="PF16735">
    <property type="entry name" value="MYO10_CC"/>
    <property type="match status" value="1"/>
</dbReference>
<keyword evidence="2" id="KW-0067">ATP-binding</keyword>
<dbReference type="GO" id="GO:0007165">
    <property type="term" value="P:signal transduction"/>
    <property type="evidence" value="ECO:0007669"/>
    <property type="project" value="InterPro"/>
</dbReference>
<proteinExistence type="inferred from homology"/>
<dbReference type="GO" id="GO:0030705">
    <property type="term" value="P:cytoskeleton-dependent intracellular transport"/>
    <property type="evidence" value="ECO:0007669"/>
    <property type="project" value="TreeGrafter"/>
</dbReference>
<dbReference type="InterPro" id="IPR000857">
    <property type="entry name" value="MyTH4_dom"/>
</dbReference>
<feature type="domain" description="MyTH4" evidence="11">
    <location>
        <begin position="669"/>
        <end position="817"/>
    </location>
</feature>
<dbReference type="PROSITE" id="PS51456">
    <property type="entry name" value="MYOSIN_MOTOR"/>
    <property type="match status" value="1"/>
</dbReference>
<dbReference type="Pfam" id="PF00169">
    <property type="entry name" value="PH"/>
    <property type="match status" value="1"/>
</dbReference>
<dbReference type="GO" id="GO:0048731">
    <property type="term" value="P:system development"/>
    <property type="evidence" value="ECO:0007669"/>
    <property type="project" value="UniProtKB-ARBA"/>
</dbReference>
<dbReference type="InterPro" id="IPR001849">
    <property type="entry name" value="PH_domain"/>
</dbReference>
<keyword evidence="14" id="KW-1185">Reference proteome</keyword>
<dbReference type="PROSITE" id="PS50003">
    <property type="entry name" value="PH_DOMAIN"/>
    <property type="match status" value="1"/>
</dbReference>
<feature type="domain" description="Ras-associating" evidence="10">
    <location>
        <begin position="811"/>
        <end position="898"/>
    </location>
</feature>
<dbReference type="EMBL" id="VCAZ01000374">
    <property type="protein sequence ID" value="TUI39871.1"/>
    <property type="molecule type" value="Genomic_DNA"/>
</dbReference>
<evidence type="ECO:0000259" key="9">
    <source>
        <dbReference type="PROSITE" id="PS50057"/>
    </source>
</evidence>
<evidence type="ECO:0000256" key="6">
    <source>
        <dbReference type="SAM" id="Coils"/>
    </source>
</evidence>
<evidence type="ECO:0000256" key="4">
    <source>
        <dbReference type="ARBA" id="ARBA00023175"/>
    </source>
</evidence>
<dbReference type="GO" id="GO:0005524">
    <property type="term" value="F:ATP binding"/>
    <property type="evidence" value="ECO:0007669"/>
    <property type="project" value="UniProtKB-KW"/>
</dbReference>
<dbReference type="SMART" id="SM00015">
    <property type="entry name" value="IQ"/>
    <property type="match status" value="2"/>
</dbReference>
<dbReference type="InterPro" id="IPR051724">
    <property type="entry name" value="Actin_motor_Myosin"/>
</dbReference>
<dbReference type="Gene3D" id="1.20.5.190">
    <property type="match status" value="1"/>
</dbReference>
<dbReference type="Gene3D" id="1.20.5.170">
    <property type="match status" value="1"/>
</dbReference>
<dbReference type="InterPro" id="IPR019748">
    <property type="entry name" value="FERM_central"/>
</dbReference>
<dbReference type="GO" id="GO:0005547">
    <property type="term" value="F:phosphatidylinositol-3,4,5-trisphosphate binding"/>
    <property type="evidence" value="ECO:0007669"/>
    <property type="project" value="TreeGrafter"/>
</dbReference>
<comment type="similarity">
    <text evidence="5">Belongs to the TRAFAC class myosin-kinesin ATPase superfamily. Myosin family.</text>
</comment>
<dbReference type="Pfam" id="PF21989">
    <property type="entry name" value="RA_2"/>
    <property type="match status" value="1"/>
</dbReference>
<keyword evidence="1" id="KW-0547">Nucleotide-binding</keyword>
<evidence type="ECO:0000259" key="11">
    <source>
        <dbReference type="PROSITE" id="PS51016"/>
    </source>
</evidence>
<dbReference type="CDD" id="cd14473">
    <property type="entry name" value="FERM_B-lobe"/>
    <property type="match status" value="1"/>
</dbReference>
<dbReference type="Gene3D" id="2.30.29.30">
    <property type="entry name" value="Pleckstrin-homology domain (PH domain)/Phosphotyrosine-binding domain (PTB)"/>
    <property type="match status" value="3"/>
</dbReference>
<dbReference type="Gene3D" id="1.25.40.530">
    <property type="entry name" value="MyTH4 domain"/>
    <property type="match status" value="1"/>
</dbReference>
<dbReference type="InterPro" id="IPR035963">
    <property type="entry name" value="FERM_2"/>
</dbReference>
<dbReference type="GO" id="GO:0016459">
    <property type="term" value="C:myosin complex"/>
    <property type="evidence" value="ECO:0007669"/>
    <property type="project" value="UniProtKB-KW"/>
</dbReference>
<evidence type="ECO:0000256" key="3">
    <source>
        <dbReference type="ARBA" id="ARBA00023123"/>
    </source>
</evidence>
<dbReference type="GO" id="GO:0008360">
    <property type="term" value="P:regulation of cell shape"/>
    <property type="evidence" value="ECO:0007669"/>
    <property type="project" value="TreeGrafter"/>
</dbReference>
<dbReference type="Pfam" id="PF00373">
    <property type="entry name" value="FERM_M"/>
    <property type="match status" value="1"/>
</dbReference>
<dbReference type="CDD" id="cd17206">
    <property type="entry name" value="FERM_F1_Myosin-X"/>
    <property type="match status" value="1"/>
</dbReference>
<dbReference type="InterPro" id="IPR038185">
    <property type="entry name" value="MyTH4_dom_sf"/>
</dbReference>
<evidence type="ECO:0000256" key="1">
    <source>
        <dbReference type="ARBA" id="ARBA00022741"/>
    </source>
</evidence>
<evidence type="ECO:0000313" key="14">
    <source>
        <dbReference type="Proteomes" id="UP000319801"/>
    </source>
</evidence>
<accession>A0A556VWR2</accession>
<evidence type="ECO:0000256" key="2">
    <source>
        <dbReference type="ARBA" id="ARBA00022840"/>
    </source>
</evidence>
<dbReference type="Gene3D" id="3.40.850.10">
    <property type="entry name" value="Kinesin motor domain"/>
    <property type="match status" value="1"/>
</dbReference>
<dbReference type="SMART" id="SM00139">
    <property type="entry name" value="MyTH4"/>
    <property type="match status" value="1"/>
</dbReference>
<gene>
    <name evidence="13" type="ORF">Baya_16876</name>
</gene>
<dbReference type="InterPro" id="IPR001609">
    <property type="entry name" value="Myosin_head_motor_dom-like"/>
</dbReference>
<dbReference type="InterPro" id="IPR031971">
    <property type="entry name" value="MYO10_CC"/>
</dbReference>
<protein>
    <submittedName>
        <fullName evidence="13">Unconventional myosin-X</fullName>
    </submittedName>
</protein>
<evidence type="ECO:0000259" key="12">
    <source>
        <dbReference type="PROSITE" id="PS51456"/>
    </source>
</evidence>
<comment type="caution">
    <text evidence="13">The sequence shown here is derived from an EMBL/GenBank/DDBJ whole genome shotgun (WGS) entry which is preliminary data.</text>
</comment>
<dbReference type="PROSITE" id="PS50096">
    <property type="entry name" value="IQ"/>
    <property type="match status" value="1"/>
</dbReference>
<dbReference type="PANTHER" id="PTHR46049:SF2">
    <property type="entry name" value="UNCONVENTIONAL MYOSIN-X"/>
    <property type="match status" value="1"/>
</dbReference>
<dbReference type="SUPFAM" id="SSF47031">
    <property type="entry name" value="Second domain of FERM"/>
    <property type="match status" value="1"/>
</dbReference>
<comment type="caution">
    <text evidence="5">Lacks conserved residue(s) required for the propagation of feature annotation.</text>
</comment>
<dbReference type="GO" id="GO:0051015">
    <property type="term" value="F:actin filament binding"/>
    <property type="evidence" value="ECO:0007669"/>
    <property type="project" value="TreeGrafter"/>
</dbReference>
<feature type="domain" description="FERM" evidence="9">
    <location>
        <begin position="807"/>
        <end position="1158"/>
    </location>
</feature>
<dbReference type="GO" id="GO:0060002">
    <property type="term" value="F:plus-end directed microfilament motor activity"/>
    <property type="evidence" value="ECO:0007669"/>
    <property type="project" value="TreeGrafter"/>
</dbReference>
<dbReference type="Gene3D" id="1.20.80.10">
    <property type="match status" value="1"/>
</dbReference>
<feature type="compositionally biased region" description="Acidic residues" evidence="7">
    <location>
        <begin position="313"/>
        <end position="326"/>
    </location>
</feature>
<name>A0A556VWR2_BAGYA</name>
<evidence type="ECO:0000256" key="7">
    <source>
        <dbReference type="SAM" id="MobiDB-lite"/>
    </source>
</evidence>
<evidence type="ECO:0000259" key="10">
    <source>
        <dbReference type="PROSITE" id="PS50200"/>
    </source>
</evidence>
<dbReference type="PROSITE" id="PS50057">
    <property type="entry name" value="FERM_3"/>
    <property type="match status" value="1"/>
</dbReference>